<protein>
    <submittedName>
        <fullName evidence="1">Succinate dehydrogenase iron-sulfur protein</fullName>
    </submittedName>
</protein>
<dbReference type="EMBL" id="LR134359">
    <property type="protein sequence ID" value="VEG60924.1"/>
    <property type="molecule type" value="Genomic_DNA"/>
</dbReference>
<gene>
    <name evidence="1" type="primary">sdhB_2</name>
    <name evidence="1" type="ORF">NCTC11951_00519</name>
</gene>
<accession>A0A3S4SUW7</accession>
<name>A0A3S4SUW7_CAMJU</name>
<proteinExistence type="predicted"/>
<dbReference type="Proteomes" id="UP000275504">
    <property type="component" value="Chromosome"/>
</dbReference>
<sequence length="63" mass="7008">MNKIYLALRSEGVIGSMGKTDIAFKLMRAGKMNPMHVFGEDEIEGHKDLVKMIKAAQEATVKE</sequence>
<dbReference type="AlphaFoldDB" id="A0A3S4SUW7"/>
<organism evidence="1 2">
    <name type="scientific">Campylobacter jejuni subsp. doylei</name>
    <dbReference type="NCBI Taxonomy" id="32021"/>
    <lineage>
        <taxon>Bacteria</taxon>
        <taxon>Pseudomonadati</taxon>
        <taxon>Campylobacterota</taxon>
        <taxon>Epsilonproteobacteria</taxon>
        <taxon>Campylobacterales</taxon>
        <taxon>Campylobacteraceae</taxon>
        <taxon>Campylobacter</taxon>
    </lineage>
</organism>
<evidence type="ECO:0000313" key="1">
    <source>
        <dbReference type="EMBL" id="VEG60924.1"/>
    </source>
</evidence>
<reference evidence="1 2" key="1">
    <citation type="submission" date="2018-12" db="EMBL/GenBank/DDBJ databases">
        <authorList>
            <consortium name="Pathogen Informatics"/>
        </authorList>
    </citation>
    <scope>NUCLEOTIDE SEQUENCE [LARGE SCALE GENOMIC DNA]</scope>
    <source>
        <strain evidence="1 2">NCTC11951</strain>
    </source>
</reference>
<evidence type="ECO:0000313" key="2">
    <source>
        <dbReference type="Proteomes" id="UP000275504"/>
    </source>
</evidence>